<dbReference type="Proteomes" id="UP000594364">
    <property type="component" value="Chromosome 5"/>
</dbReference>
<name>A0A7U3SLZ4_EPIFF</name>
<protein>
    <submittedName>
        <fullName evidence="2">Uncharacterized protein</fullName>
    </submittedName>
</protein>
<organism evidence="2 3">
    <name type="scientific">Epichloe festucae (strain Fl1)</name>
    <dbReference type="NCBI Taxonomy" id="877507"/>
    <lineage>
        <taxon>Eukaryota</taxon>
        <taxon>Fungi</taxon>
        <taxon>Dikarya</taxon>
        <taxon>Ascomycota</taxon>
        <taxon>Pezizomycotina</taxon>
        <taxon>Sordariomycetes</taxon>
        <taxon>Hypocreomycetidae</taxon>
        <taxon>Hypocreales</taxon>
        <taxon>Clavicipitaceae</taxon>
        <taxon>Epichloe</taxon>
    </lineage>
</organism>
<evidence type="ECO:0000313" key="2">
    <source>
        <dbReference type="EMBL" id="QPH10190.1"/>
    </source>
</evidence>
<dbReference type="AlphaFoldDB" id="A0A7U3SLZ4"/>
<dbReference type="EMBL" id="CP031389">
    <property type="protein sequence ID" value="QPH10190.1"/>
    <property type="molecule type" value="Genomic_DNA"/>
</dbReference>
<keyword evidence="3" id="KW-1185">Reference proteome</keyword>
<evidence type="ECO:0000313" key="3">
    <source>
        <dbReference type="Proteomes" id="UP000594364"/>
    </source>
</evidence>
<accession>A0A7U3SLZ4</accession>
<feature type="region of interest" description="Disordered" evidence="1">
    <location>
        <begin position="61"/>
        <end position="123"/>
    </location>
</feature>
<feature type="compositionally biased region" description="Basic and acidic residues" evidence="1">
    <location>
        <begin position="13"/>
        <end position="22"/>
    </location>
</feature>
<reference evidence="2 3" key="1">
    <citation type="journal article" date="2018" name="PLoS Genet.">
        <title>Repeat elements organise 3D genome structure and mediate transcription in the filamentous fungus Epichloe festucae.</title>
        <authorList>
            <person name="Winter D.J."/>
            <person name="Ganley A.R.D."/>
            <person name="Young C.A."/>
            <person name="Liachko I."/>
            <person name="Schardl C.L."/>
            <person name="Dupont P.Y."/>
            <person name="Berry D."/>
            <person name="Ram A."/>
            <person name="Scott B."/>
            <person name="Cox M.P."/>
        </authorList>
    </citation>
    <scope>NUCLEOTIDE SEQUENCE [LARGE SCALE GENOMIC DNA]</scope>
    <source>
        <strain evidence="2 3">Fl1</strain>
    </source>
</reference>
<sequence>MSSYNANGTSRGRPSDWRREYSANRQPNRVGNSKVPGQEDLPQGLNEDYYRESAAALGIAFGSEDDQSHFVPIRESTVIRRQMSPPPTPSSRSSSGSRDGRLRTVSGHDTSEEDDYEPNSARRARSIQNHFSQTRAGIGAGIVGAVVGGLAANRASEAAFRRKKKQSGLSRRHSAETMPRIVSTVLGAVAGSLGANAITHKVEDLGARRKHEQVVWERERRHRPDKNLPNYNDGRGKDMDYRYDEGDVRGFCDYDLSHGEDRRYNDRRPRRQHRIEEARYRYL</sequence>
<feature type="region of interest" description="Disordered" evidence="1">
    <location>
        <begin position="217"/>
        <end position="239"/>
    </location>
</feature>
<evidence type="ECO:0000256" key="1">
    <source>
        <dbReference type="SAM" id="MobiDB-lite"/>
    </source>
</evidence>
<gene>
    <name evidence="2" type="ORF">C2857_001383</name>
</gene>
<dbReference type="OrthoDB" id="4779214at2759"/>
<feature type="region of interest" description="Disordered" evidence="1">
    <location>
        <begin position="1"/>
        <end position="47"/>
    </location>
</feature>
<proteinExistence type="predicted"/>
<feature type="compositionally biased region" description="Polar residues" evidence="1">
    <location>
        <begin position="1"/>
        <end position="12"/>
    </location>
</feature>